<name>A0A0F9T546_9ZZZZ</name>
<comment type="caution">
    <text evidence="1">The sequence shown here is derived from an EMBL/GenBank/DDBJ whole genome shotgun (WGS) entry which is preliminary data.</text>
</comment>
<gene>
    <name evidence="1" type="ORF">LCGC14_0771070</name>
</gene>
<proteinExistence type="predicted"/>
<organism evidence="1">
    <name type="scientific">marine sediment metagenome</name>
    <dbReference type="NCBI Taxonomy" id="412755"/>
    <lineage>
        <taxon>unclassified sequences</taxon>
        <taxon>metagenomes</taxon>
        <taxon>ecological metagenomes</taxon>
    </lineage>
</organism>
<dbReference type="EMBL" id="LAZR01001949">
    <property type="protein sequence ID" value="KKN36693.1"/>
    <property type="molecule type" value="Genomic_DNA"/>
</dbReference>
<reference evidence="1" key="1">
    <citation type="journal article" date="2015" name="Nature">
        <title>Complex archaea that bridge the gap between prokaryotes and eukaryotes.</title>
        <authorList>
            <person name="Spang A."/>
            <person name="Saw J.H."/>
            <person name="Jorgensen S.L."/>
            <person name="Zaremba-Niedzwiedzka K."/>
            <person name="Martijn J."/>
            <person name="Lind A.E."/>
            <person name="van Eijk R."/>
            <person name="Schleper C."/>
            <person name="Guy L."/>
            <person name="Ettema T.J."/>
        </authorList>
    </citation>
    <scope>NUCLEOTIDE SEQUENCE</scope>
</reference>
<protein>
    <submittedName>
        <fullName evidence="1">Uncharacterized protein</fullName>
    </submittedName>
</protein>
<accession>A0A0F9T546</accession>
<evidence type="ECO:0000313" key="1">
    <source>
        <dbReference type="EMBL" id="KKN36693.1"/>
    </source>
</evidence>
<feature type="non-terminal residue" evidence="1">
    <location>
        <position position="1"/>
    </location>
</feature>
<sequence length="3521" mass="401531">NLLDTNKALIVGNDPILIDDLEMNGFEIKVDVSSADMSGLAYIEIIPTFRQDGIYHPDNQEGQPNAIGVENFEYLNWDEELTIFENGEKFMAFPLEKVLKIDNPPFAYLFNERLQYLEQPAGVSFSWETYPNAYTQLDEYTLMIPNKYLNPNNPTEELTFKDGDSIVLRYNTPMRKGIGIAIGKMYFQKKPAGYSPTLPSAEALLLNIDDYDDYSTYTDPYNYQIPLELTPFDTEFTNSFKNIEIDIDLLDGQIDPQYIVDNLIDFSDIIFSSPYPNYELTINDVLIRSISDETIDISTTFYERVWQFTELETFISDDDPSDGVGDTYTLQRVKDPLFWGDNKWLDYIMIYDDSYNYYEAIATPPSEVNHQLHFVSGSDYFEWNSNFDQFQDYYGYQMKLPLIVEPNSQLSFTYVSQDSWQNPILLDEADIDLGSLEIMFDYENYLIPRYEFWGDTVYENTVYDYQAVQYYSESFTVYSASEGSDYTHIFDPSDYSFIDDFTNLQLFKVIGLKPTMETVEIITDGDNTVSFFISTQQIQITDSDGQNGDLNDFDLITVILSYSYGPISSFSEIQLNQSFHDTYISDSEATFYDHIAISYSYSALSGENLLDQNSDVITSGATSFKYIPFNRNPFVSTDNTLNDQNSELYIEFEMFSDPFNVIYEADLDMDGRKDYKQEIDIDKDGIFDIIKYGVEDAENPEDIIWYSIIQDVYTEEVTVDKSIEEEKLTEWFDINDAVFSDYGFNVLLLLASILAMPLLLYTLSTMILPDVDYWAQKSITQTATETKYTKSHYYSIRRDDNLDGFIDTQITYEKTDTVVEYVSNDYEKTIIAAKPQNVFQYLGDYIAKSIDAFSGKPTDDNVFNKHLTEEKLDARDFSRYSDSTASMLEATYRKFTKDTTITQTSEFSQEKITVTDWVEGEIEQTRVYQDLFDESIIAPSSSSFTIRNTENGQEESMPDNVRAMTTPEDEGWDLETWEENIHQKFDAITTIFNDGTITTGNVHEEDYTIVIPGRFNLYNDIYENNPDMAIKNSRFRVTGVLATPQDGFVYYTSDKELFKDGNAKTPGNYLYFDSDNNNFYETVYILGEPVTEYNERSGLSTTVYHVKSIGYNYDGSHEFAPYKHVNREIITQTDFEQLASETPKRFGAYWIVNFRKLRDNSLLFPDDPFDGYEAKDHIFEVYKLAEPSEFNSKFPKLFYEVRHQTYSDAWSIYSSQLAQDTAEQVFMTLTASAASAPLQAIPIAGQVLGTLAYIGVYTLMTKFSIDLKRHKADAMQKAFTFTPVSLDEMKPKTLNERSPVHAFWEESTIAALMGHPGAYYTTVQGEVENQIYTAQAIVSPHNLLRDNLAKNSKGFLDFIWDNMWNPGDSNPDLMIGLDFDNINLDYFLLTSELSSLNDNPDYTFASSAYGGLYNQYRHNSLGYLQQEVAKASGSKLSVIKPIIIGGVPQYIFVDGTSDFNQLTMPASTLYQPIIVSPDESVSNEGTITVNIKTVFGANTKGIDHQTSYPEKSIYPSKIPLSSHSFEYPISLIKIELIEENIITNEPRAVESVTFAKDSSMFKTELGNLYFTDNIDTMIIADDTEYNGMISDGLLSSGTTKYYKVTLVFDLIIPADPSSVEHQRMALTQATAYSIMDYMNQYTFAKTTADMIAEIAYTETLTLVSSAISAGSMILGSWAVQGLSGAFTQAGVSLSKQVLFMAGQFAYTTVVGSIKEMFEEIITDAILETWGEKWIKSFGHNDEVAFWFTSLLTSTRESLGGLRSVIQKGLGRTKIGTSLRDGVNKHFGINQNSDTALQNKLIDLVNEANTNKKGKIKNKIDKIKSWKHIAVSGLFGAVTSLIPAIFTGGMFLGNFMSIMGITSQIEGLFGEIIAKTGAQMHLARITGGNYKGDNLRNLIIKPEKVKKPKLGIHKSDLDKEYTTKNLVPMTAIDISRIFNPNFGYERVWVENEYFSPNRFSKYGPNIEYQGGERQPSGQEDMREIISEELKKKRALDSFVSSAAQAFAAYADSIKASLTTEESGKIPETKGIIKWWQSNTEVSISSTTSQPTTLEVINSGKAHFARQRGLYPGIKMALIWELSVPFALSDVEVVNTVFYPGATYITADGRIKTIRNQPLFKIIEEMGLSEFEPEFKLVPLSQIFASEEYQKYISQIYQPPIVSTNSKAIYFTNQEARNFYYKEFDFQFKKQFDEVLQTPEDVKVFESAFELISKVVSRRLWSPVLNIEKSIINEYIFAKTRTLDEFKEHSSSILRSHFESYFKKDLTGMNSIVVNAYKALIDTLYATFTYSRFSNTKETSEVMEILSHQAKFAVLSTIMNKAGITEPDLLTGGFPGKLRQFMTPTNIEEIENIFKSDEGKQIILNSFFASFLVSPNNLKLIKLTSIPQFGYLREVSVILNRLSIKISNKWDHLIEKIEADPKLNYRDLENIRVYDRVSYNPKSGDSVKSFDLKYAPIRFYGRPTKVGRSIDGLGIIEFTTLGETMMTEIKSTMFKNVFAGRYIHDLVTALSHDGISTSIISILVDKITSLDSTAYISLYTSFLGDDTFSTLSNIIEFLKIYFSLDVYGLNNKLQDHELFLMKTIDLINSRIADHNIKELSDTKDFISQSNLERFLKELFDEDLFRSNVIQFARKEFNAYYFIDKLNDGEGFDELFNFLMLNKQDLIYNYDYIAKIGGDHIYGDTLRLGLRHDYGPHFKLPSKLSVTDFLGGQINVYGRVNPLASDSELEEYINKYLGSIAIYHLPGRGDLGIYLVPANLIKEDMYVMYKGQELKIYPGYQDEAGVVHTNIYVADNEGFKLASKFVFSGEGYRIHKRPSWADNERFTQNFEPDQDLFLSDGISAFMTTFYAASTFITGSQVISGLREINLNLEHIEPTREPLPNLQFSTPRKRGARNPQIILRHKTEIKPEILLKGAATASVVNQLSGYIKRRGKDQGTYLLGVSNEFLNSDTEQPRKYSINKFKNILYKLGLKDSDFAQITRGYFEAGSKFHVNSITKLSFYTNWLSIIKGDLNRQGGPLVFGAHPGLDLIPLPFQGTDKEIAMIDAALQDIFGYPAFVSLLAGIMTFAEDSTRSLGYAIDFWNHPYELQSKLLRNFVGRGVYDTHPKDLANTFLSSMKGMRARYWLSLFAIGFRRERVITPATNTLINNYFIRFEPKGFSDYIYASHRLLDAMFSDYMGLSKEIREVNKKGLKGRKEAFSLLYEAFKPAFGKITQKHSGQESFWVNELIKDVMNPFNKVHDVVHLLFNLDKSGTSTSIKLVNSMDRLSTFDFEIDYNTLRESFFNRKLTENFLTTWTYSYNSMHDRATSSYFNDFDIVWDLHQLGFKLSEAYRVISDALGMIPKTSSEIVKVEFYARTENGIDRKVKISGKPGGISTGFMVNEFDIDLNNPSEAIISMLSWMMLEPNIFSVIKWGADNFLYLDIYNLFDQSHIDSGDITNRIQGTFVWGNKPGFTVTKFEELQSEFNAIFQYGDILHFTGFHNHEIDNGFDNIIDYIMDKINSYFVLNGKLPSRGSELFDLR</sequence>